<protein>
    <recommendedName>
        <fullName evidence="1">Thioesterase domain-containing protein</fullName>
    </recommendedName>
</protein>
<gene>
    <name evidence="2" type="ORF">VTL71DRAFT_10282</name>
</gene>
<dbReference type="EMBL" id="JAZHXI010000003">
    <property type="protein sequence ID" value="KAL2072958.1"/>
    <property type="molecule type" value="Genomic_DNA"/>
</dbReference>
<evidence type="ECO:0000259" key="1">
    <source>
        <dbReference type="Pfam" id="PF03061"/>
    </source>
</evidence>
<organism evidence="2 3">
    <name type="scientific">Oculimacula yallundae</name>
    <dbReference type="NCBI Taxonomy" id="86028"/>
    <lineage>
        <taxon>Eukaryota</taxon>
        <taxon>Fungi</taxon>
        <taxon>Dikarya</taxon>
        <taxon>Ascomycota</taxon>
        <taxon>Pezizomycotina</taxon>
        <taxon>Leotiomycetes</taxon>
        <taxon>Helotiales</taxon>
        <taxon>Ploettnerulaceae</taxon>
        <taxon>Oculimacula</taxon>
    </lineage>
</organism>
<name>A0ABR4CT66_9HELO</name>
<proteinExistence type="predicted"/>
<dbReference type="Proteomes" id="UP001595075">
    <property type="component" value="Unassembled WGS sequence"/>
</dbReference>
<dbReference type="PANTHER" id="PTHR47260:SF3">
    <property type="entry name" value="THIOESTERASE FAMILY PROTEIN (AFU_ORTHOLOGUE AFUA_7G03960)"/>
    <property type="match status" value="1"/>
</dbReference>
<dbReference type="Pfam" id="PF03061">
    <property type="entry name" value="4HBT"/>
    <property type="match status" value="1"/>
</dbReference>
<dbReference type="SUPFAM" id="SSF54637">
    <property type="entry name" value="Thioesterase/thiol ester dehydrase-isomerase"/>
    <property type="match status" value="1"/>
</dbReference>
<reference evidence="2 3" key="1">
    <citation type="journal article" date="2024" name="Commun. Biol.">
        <title>Comparative genomic analysis of thermophilic fungi reveals convergent evolutionary adaptations and gene losses.</title>
        <authorList>
            <person name="Steindorff A.S."/>
            <person name="Aguilar-Pontes M.V."/>
            <person name="Robinson A.J."/>
            <person name="Andreopoulos B."/>
            <person name="LaButti K."/>
            <person name="Kuo A."/>
            <person name="Mondo S."/>
            <person name="Riley R."/>
            <person name="Otillar R."/>
            <person name="Haridas S."/>
            <person name="Lipzen A."/>
            <person name="Grimwood J."/>
            <person name="Schmutz J."/>
            <person name="Clum A."/>
            <person name="Reid I.D."/>
            <person name="Moisan M.C."/>
            <person name="Butler G."/>
            <person name="Nguyen T.T.M."/>
            <person name="Dewar K."/>
            <person name="Conant G."/>
            <person name="Drula E."/>
            <person name="Henrissat B."/>
            <person name="Hansel C."/>
            <person name="Singer S."/>
            <person name="Hutchinson M.I."/>
            <person name="de Vries R.P."/>
            <person name="Natvig D.O."/>
            <person name="Powell A.J."/>
            <person name="Tsang A."/>
            <person name="Grigoriev I.V."/>
        </authorList>
    </citation>
    <scope>NUCLEOTIDE SEQUENCE [LARGE SCALE GENOMIC DNA]</scope>
    <source>
        <strain evidence="2 3">CBS 494.80</strain>
    </source>
</reference>
<dbReference type="InterPro" id="IPR029069">
    <property type="entry name" value="HotDog_dom_sf"/>
</dbReference>
<dbReference type="InterPro" id="IPR006683">
    <property type="entry name" value="Thioestr_dom"/>
</dbReference>
<evidence type="ECO:0000313" key="2">
    <source>
        <dbReference type="EMBL" id="KAL2072958.1"/>
    </source>
</evidence>
<accession>A0ABR4CT66</accession>
<dbReference type="PANTHER" id="PTHR47260">
    <property type="entry name" value="UPF0644 PROTEIN PB2B4.06"/>
    <property type="match status" value="1"/>
</dbReference>
<dbReference type="CDD" id="cd03443">
    <property type="entry name" value="PaaI_thioesterase"/>
    <property type="match status" value="1"/>
</dbReference>
<sequence length="216" mass="23629">MTSAESQDTTPHGQYIPDPLSHFKSIPWCAALLSSKGIIHFAVPDRRSKLDGEGTLVKETLNSSTTVRACVTYFKLPKRSKGELKLGESKKSPFVEISTLLDLGAGVNSFARTCHGGFIATIFDEVMGTAAWQQAGDNGAYTVDMNLRFKKALFTPAVVRCVGKVVRKEGRRIIVEAELVGEDEIVYAQADSVFLEMKRNIGKSEEKKYGLAGPKL</sequence>
<dbReference type="InterPro" id="IPR052061">
    <property type="entry name" value="PTE-AB_protein"/>
</dbReference>
<comment type="caution">
    <text evidence="2">The sequence shown here is derived from an EMBL/GenBank/DDBJ whole genome shotgun (WGS) entry which is preliminary data.</text>
</comment>
<evidence type="ECO:0000313" key="3">
    <source>
        <dbReference type="Proteomes" id="UP001595075"/>
    </source>
</evidence>
<keyword evidence="3" id="KW-1185">Reference proteome</keyword>
<feature type="domain" description="Thioesterase" evidence="1">
    <location>
        <begin position="113"/>
        <end position="185"/>
    </location>
</feature>
<dbReference type="Gene3D" id="3.10.129.10">
    <property type="entry name" value="Hotdog Thioesterase"/>
    <property type="match status" value="1"/>
</dbReference>